<evidence type="ECO:0000256" key="4">
    <source>
        <dbReference type="ARBA" id="ARBA00022692"/>
    </source>
</evidence>
<dbReference type="InterPro" id="IPR052049">
    <property type="entry name" value="Electron_transfer_protein"/>
</dbReference>
<dbReference type="AlphaFoldDB" id="A0A1W7CXE0"/>
<organism evidence="9 10">
    <name type="scientific">Streptomyces marincola</name>
    <dbReference type="NCBI Taxonomy" id="2878388"/>
    <lineage>
        <taxon>Bacteria</taxon>
        <taxon>Bacillati</taxon>
        <taxon>Actinomycetota</taxon>
        <taxon>Actinomycetes</taxon>
        <taxon>Kitasatosporales</taxon>
        <taxon>Streptomycetaceae</taxon>
        <taxon>Streptomyces</taxon>
    </lineage>
</organism>
<dbReference type="InterPro" id="IPR005614">
    <property type="entry name" value="NrfD-like"/>
</dbReference>
<dbReference type="PANTHER" id="PTHR34856">
    <property type="entry name" value="PROTEIN NRFD"/>
    <property type="match status" value="1"/>
</dbReference>
<proteinExistence type="inferred from homology"/>
<dbReference type="EMBL" id="CP021121">
    <property type="protein sequence ID" value="ARQ69478.1"/>
    <property type="molecule type" value="Genomic_DNA"/>
</dbReference>
<accession>A0A1W7CXE0</accession>
<dbReference type="GO" id="GO:0005886">
    <property type="term" value="C:plasma membrane"/>
    <property type="evidence" value="ECO:0007669"/>
    <property type="project" value="UniProtKB-SubCell"/>
</dbReference>
<feature type="transmembrane region" description="Helical" evidence="8">
    <location>
        <begin position="180"/>
        <end position="198"/>
    </location>
</feature>
<protein>
    <submittedName>
        <fullName evidence="9">Polysulfide reductase</fullName>
    </submittedName>
</protein>
<evidence type="ECO:0000256" key="7">
    <source>
        <dbReference type="SAM" id="MobiDB-lite"/>
    </source>
</evidence>
<feature type="transmembrane region" description="Helical" evidence="8">
    <location>
        <begin position="245"/>
        <end position="265"/>
    </location>
</feature>
<comment type="subcellular location">
    <subcellularLocation>
        <location evidence="1">Cell membrane</location>
        <topology evidence="1">Multi-pass membrane protein</topology>
    </subcellularLocation>
</comment>
<evidence type="ECO:0000256" key="2">
    <source>
        <dbReference type="ARBA" id="ARBA00008929"/>
    </source>
</evidence>
<dbReference type="Pfam" id="PF03916">
    <property type="entry name" value="NrfD"/>
    <property type="match status" value="1"/>
</dbReference>
<dbReference type="Gene3D" id="1.20.1630.10">
    <property type="entry name" value="Formate dehydrogenase/DMSO reductase domain"/>
    <property type="match status" value="1"/>
</dbReference>
<feature type="transmembrane region" description="Helical" evidence="8">
    <location>
        <begin position="210"/>
        <end position="230"/>
    </location>
</feature>
<gene>
    <name evidence="9" type="ORF">CAG99_11905</name>
</gene>
<keyword evidence="5 8" id="KW-1133">Transmembrane helix</keyword>
<evidence type="ECO:0000256" key="8">
    <source>
        <dbReference type="SAM" id="Phobius"/>
    </source>
</evidence>
<evidence type="ECO:0000256" key="3">
    <source>
        <dbReference type="ARBA" id="ARBA00022475"/>
    </source>
</evidence>
<evidence type="ECO:0000313" key="10">
    <source>
        <dbReference type="Proteomes" id="UP000194218"/>
    </source>
</evidence>
<evidence type="ECO:0000313" key="9">
    <source>
        <dbReference type="EMBL" id="ARQ69478.1"/>
    </source>
</evidence>
<feature type="transmembrane region" description="Helical" evidence="8">
    <location>
        <begin position="335"/>
        <end position="354"/>
    </location>
</feature>
<dbReference type="PANTHER" id="PTHR34856:SF2">
    <property type="entry name" value="PROTEIN NRFD"/>
    <property type="match status" value="1"/>
</dbReference>
<comment type="similarity">
    <text evidence="2">Belongs to the NrfD family.</text>
</comment>
<keyword evidence="10" id="KW-1185">Reference proteome</keyword>
<reference evidence="9 10" key="1">
    <citation type="submission" date="2017-05" db="EMBL/GenBank/DDBJ databases">
        <title>Complete genome sequence of Streptomyces sp. SCSIO 03032 revealed the diverse biosynthetic pathways for its bioactive secondary metabolites.</title>
        <authorList>
            <person name="Ma L."/>
            <person name="Zhu Y."/>
            <person name="Zhang W."/>
            <person name="Zhang G."/>
            <person name="Tian X."/>
            <person name="Zhang S."/>
            <person name="Zhang C."/>
        </authorList>
    </citation>
    <scope>NUCLEOTIDE SEQUENCE [LARGE SCALE GENOMIC DNA]</scope>
    <source>
        <strain evidence="9 10">SCSIO 03032</strain>
    </source>
</reference>
<feature type="transmembrane region" description="Helical" evidence="8">
    <location>
        <begin position="108"/>
        <end position="130"/>
    </location>
</feature>
<feature type="region of interest" description="Disordered" evidence="7">
    <location>
        <begin position="1"/>
        <end position="88"/>
    </location>
</feature>
<sequence>MSDAEVTRAGLRNERPGSHALFGNGMPGGPGAPADGAPADGERSYGADAFSTGTGTDTGTDSGSGTGERRAAGGRRSRGGPGPGDGETFTSYYGRPVLKAPHWAATDIAGYLFLGGLAGAGSVLAAGAELTGRRATARAMKLSSLGAVSLSVVALVHDLGRPARFLNMLRVIKPTSPMSIGSWLLVGYGPLAGVAAVTDTTGLFPRTGRAATCGAAVFGPAVAAYTGVLFADTAVPAWHEGHRELPYLFTGSAAAAAAGMALLAAPARESGPARRAAVLGTAAEFAAMRALHRRSGPVDETYRRGKAGRLLRAASVLGAAGAAGAAGLAGRGRAAAALSGAALLAASACTRFGLFHAGLASVRDPKYTVEPQRARLAAAEADAAAEAAETP</sequence>
<evidence type="ECO:0000256" key="5">
    <source>
        <dbReference type="ARBA" id="ARBA00022989"/>
    </source>
</evidence>
<feature type="transmembrane region" description="Helical" evidence="8">
    <location>
        <begin position="310"/>
        <end position="329"/>
    </location>
</feature>
<evidence type="ECO:0000256" key="6">
    <source>
        <dbReference type="ARBA" id="ARBA00023136"/>
    </source>
</evidence>
<feature type="compositionally biased region" description="Low complexity" evidence="7">
    <location>
        <begin position="51"/>
        <end position="63"/>
    </location>
</feature>
<dbReference type="OrthoDB" id="112837at2"/>
<evidence type="ECO:0000256" key="1">
    <source>
        <dbReference type="ARBA" id="ARBA00004651"/>
    </source>
</evidence>
<dbReference type="KEGG" id="smao:CAG99_11905"/>
<name>A0A1W7CXE0_9ACTN</name>
<keyword evidence="3" id="KW-1003">Cell membrane</keyword>
<feature type="transmembrane region" description="Helical" evidence="8">
    <location>
        <begin position="142"/>
        <end position="160"/>
    </location>
</feature>
<dbReference type="RefSeq" id="WP_086159283.1">
    <property type="nucleotide sequence ID" value="NZ_CP021121.1"/>
</dbReference>
<dbReference type="Proteomes" id="UP000194218">
    <property type="component" value="Chromosome"/>
</dbReference>
<keyword evidence="4 8" id="KW-0812">Transmembrane</keyword>
<keyword evidence="6 8" id="KW-0472">Membrane</keyword>